<dbReference type="InParanoid" id="A0A2P6NC34"/>
<gene>
    <name evidence="4" type="ORF">PROFUN_10881</name>
</gene>
<evidence type="ECO:0000313" key="4">
    <source>
        <dbReference type="EMBL" id="PRP81519.1"/>
    </source>
</evidence>
<feature type="region of interest" description="Disordered" evidence="2">
    <location>
        <begin position="154"/>
        <end position="219"/>
    </location>
</feature>
<dbReference type="PROSITE" id="PS50330">
    <property type="entry name" value="UIM"/>
    <property type="match status" value="1"/>
</dbReference>
<dbReference type="InterPro" id="IPR003903">
    <property type="entry name" value="UIM_dom"/>
</dbReference>
<dbReference type="InterPro" id="IPR039301">
    <property type="entry name" value="Sip5/DA2"/>
</dbReference>
<feature type="compositionally biased region" description="Basic and acidic residues" evidence="2">
    <location>
        <begin position="250"/>
        <end position="259"/>
    </location>
</feature>
<dbReference type="Proteomes" id="UP000241769">
    <property type="component" value="Unassembled WGS sequence"/>
</dbReference>
<evidence type="ECO:0000256" key="1">
    <source>
        <dbReference type="PROSITE-ProRule" id="PRU00175"/>
    </source>
</evidence>
<sequence>MGTSLSKRDPVRDAYAASVQAYTTPTGLYQTCSWEPKVIKRLVINKKIAPLYPGKEEAALTLADMDHEECPICFLYYPGGLNRTVCCKKGICTECFFQIRKPNVSASCPFCNKMEFSVIFTGPLSNEEKEKEAQEQQRVLELKIKMRNEEIQQDIQRENDRRSRMSVTSDATSLLINPSSTSQRGTDGANAGTEAIERSTPETSTTWQTWNPQSQEEEQLEEMLMNEAIRLSLMTNTAVEGTRDEEESGGQEREERGEQEGEGPEEERGEEERRGVTMVEEMNDNTSGSSQNDEERRQRSEDGVQQPPSEAPSAQRIDERTEEAKVETETTTRVRRISTSTDTDEEEDLALALALSMGTRGS</sequence>
<dbReference type="GO" id="GO:0008270">
    <property type="term" value="F:zinc ion binding"/>
    <property type="evidence" value="ECO:0007669"/>
    <property type="project" value="UniProtKB-KW"/>
</dbReference>
<keyword evidence="1" id="KW-0862">Zinc</keyword>
<keyword evidence="1" id="KW-0479">Metal-binding</keyword>
<feature type="compositionally biased region" description="Basic and acidic residues" evidence="2">
    <location>
        <begin position="316"/>
        <end position="332"/>
    </location>
</feature>
<comment type="caution">
    <text evidence="4">The sequence shown here is derived from an EMBL/GenBank/DDBJ whole genome shotgun (WGS) entry which is preliminary data.</text>
</comment>
<dbReference type="PANTHER" id="PTHR31315">
    <property type="entry name" value="PROTEIN SIP5"/>
    <property type="match status" value="1"/>
</dbReference>
<dbReference type="GO" id="GO:0005737">
    <property type="term" value="C:cytoplasm"/>
    <property type="evidence" value="ECO:0007669"/>
    <property type="project" value="TreeGrafter"/>
</dbReference>
<accession>A0A2P6NC34</accession>
<dbReference type="STRING" id="1890364.A0A2P6NC34"/>
<keyword evidence="5" id="KW-1185">Reference proteome</keyword>
<dbReference type="PROSITE" id="PS50089">
    <property type="entry name" value="ZF_RING_2"/>
    <property type="match status" value="1"/>
</dbReference>
<dbReference type="EMBL" id="MDYQ01000122">
    <property type="protein sequence ID" value="PRP81519.1"/>
    <property type="molecule type" value="Genomic_DNA"/>
</dbReference>
<evidence type="ECO:0000313" key="5">
    <source>
        <dbReference type="Proteomes" id="UP000241769"/>
    </source>
</evidence>
<organism evidence="4 5">
    <name type="scientific">Planoprotostelium fungivorum</name>
    <dbReference type="NCBI Taxonomy" id="1890364"/>
    <lineage>
        <taxon>Eukaryota</taxon>
        <taxon>Amoebozoa</taxon>
        <taxon>Evosea</taxon>
        <taxon>Variosea</taxon>
        <taxon>Cavosteliida</taxon>
        <taxon>Cavosteliaceae</taxon>
        <taxon>Planoprotostelium</taxon>
    </lineage>
</organism>
<proteinExistence type="predicted"/>
<name>A0A2P6NC34_9EUKA</name>
<feature type="region of interest" description="Disordered" evidence="2">
    <location>
        <begin position="235"/>
        <end position="346"/>
    </location>
</feature>
<feature type="compositionally biased region" description="Basic and acidic residues" evidence="2">
    <location>
        <begin position="293"/>
        <end position="302"/>
    </location>
</feature>
<dbReference type="OrthoDB" id="21471at2759"/>
<feature type="compositionally biased region" description="Polar residues" evidence="2">
    <location>
        <begin position="165"/>
        <end position="185"/>
    </location>
</feature>
<reference evidence="4 5" key="1">
    <citation type="journal article" date="2018" name="Genome Biol. Evol.">
        <title>Multiple Roots of Fruiting Body Formation in Amoebozoa.</title>
        <authorList>
            <person name="Hillmann F."/>
            <person name="Forbes G."/>
            <person name="Novohradska S."/>
            <person name="Ferling I."/>
            <person name="Riege K."/>
            <person name="Groth M."/>
            <person name="Westermann M."/>
            <person name="Marz M."/>
            <person name="Spaller T."/>
            <person name="Winckler T."/>
            <person name="Schaap P."/>
            <person name="Glockner G."/>
        </authorList>
    </citation>
    <scope>NUCLEOTIDE SEQUENCE [LARGE SCALE GENOMIC DNA]</scope>
    <source>
        <strain evidence="4 5">Jena</strain>
    </source>
</reference>
<feature type="compositionally biased region" description="Polar residues" evidence="2">
    <location>
        <begin position="201"/>
        <end position="214"/>
    </location>
</feature>
<dbReference type="AlphaFoldDB" id="A0A2P6NC34"/>
<dbReference type="PANTHER" id="PTHR31315:SF1">
    <property type="entry name" value="PROTEIN SIP5"/>
    <property type="match status" value="1"/>
</dbReference>
<feature type="compositionally biased region" description="Basic and acidic residues" evidence="2">
    <location>
        <begin position="154"/>
        <end position="163"/>
    </location>
</feature>
<evidence type="ECO:0000259" key="3">
    <source>
        <dbReference type="PROSITE" id="PS50089"/>
    </source>
</evidence>
<dbReference type="InterPro" id="IPR001841">
    <property type="entry name" value="Znf_RING"/>
</dbReference>
<feature type="domain" description="RING-type" evidence="3">
    <location>
        <begin position="70"/>
        <end position="112"/>
    </location>
</feature>
<keyword evidence="1" id="KW-0863">Zinc-finger</keyword>
<dbReference type="SUPFAM" id="SSF57850">
    <property type="entry name" value="RING/U-box"/>
    <property type="match status" value="1"/>
</dbReference>
<evidence type="ECO:0000256" key="2">
    <source>
        <dbReference type="SAM" id="MobiDB-lite"/>
    </source>
</evidence>
<protein>
    <recommendedName>
        <fullName evidence="3">RING-type domain-containing protein</fullName>
    </recommendedName>
</protein>
<feature type="compositionally biased region" description="Acidic residues" evidence="2">
    <location>
        <begin position="260"/>
        <end position="269"/>
    </location>
</feature>